<name>A0A1I1FQB6_9ACTN</name>
<dbReference type="AlphaFoldDB" id="A0A1I1FQB6"/>
<protein>
    <submittedName>
        <fullName evidence="1">Uncharacterized protein</fullName>
    </submittedName>
</protein>
<reference evidence="1 2" key="1">
    <citation type="submission" date="2016-10" db="EMBL/GenBank/DDBJ databases">
        <authorList>
            <person name="de Groot N.N."/>
        </authorList>
    </citation>
    <scope>NUCLEOTIDE SEQUENCE [LARGE SCALE GENOMIC DNA]</scope>
    <source>
        <strain evidence="1 2">CGMCC 1.7056</strain>
    </source>
</reference>
<sequence>MVGGVDQKARRAAVTKALRARKVALRKGHWRIPGPEITWIVDLRADGPAPAAAMRFEIGAWASALGPEPDGGAVDCALLADVLLEGEAGAAATALVDRLAELGTVESLAAARSRGDFADAYVDRDLRELMGE</sequence>
<accession>A0A1I1FQB6</accession>
<dbReference type="Proteomes" id="UP000198832">
    <property type="component" value="Unassembled WGS sequence"/>
</dbReference>
<evidence type="ECO:0000313" key="1">
    <source>
        <dbReference type="EMBL" id="SFC01534.1"/>
    </source>
</evidence>
<organism evidence="1 2">
    <name type="scientific">Nocardioides terrae</name>
    <dbReference type="NCBI Taxonomy" id="574651"/>
    <lineage>
        <taxon>Bacteria</taxon>
        <taxon>Bacillati</taxon>
        <taxon>Actinomycetota</taxon>
        <taxon>Actinomycetes</taxon>
        <taxon>Propionibacteriales</taxon>
        <taxon>Nocardioidaceae</taxon>
        <taxon>Nocardioides</taxon>
    </lineage>
</organism>
<dbReference type="STRING" id="574651.SAMN04487968_10384"/>
<proteinExistence type="predicted"/>
<gene>
    <name evidence="1" type="ORF">SAMN04487968_10384</name>
</gene>
<dbReference type="EMBL" id="FOLB01000003">
    <property type="protein sequence ID" value="SFC01534.1"/>
    <property type="molecule type" value="Genomic_DNA"/>
</dbReference>
<evidence type="ECO:0000313" key="2">
    <source>
        <dbReference type="Proteomes" id="UP000198832"/>
    </source>
</evidence>
<keyword evidence="2" id="KW-1185">Reference proteome</keyword>